<protein>
    <recommendedName>
        <fullName evidence="4">Interleukin-7</fullName>
    </recommendedName>
</protein>
<evidence type="ECO:0000313" key="3">
    <source>
        <dbReference type="Proteomes" id="UP000593565"/>
    </source>
</evidence>
<feature type="signal peptide" evidence="1">
    <location>
        <begin position="1"/>
        <end position="26"/>
    </location>
</feature>
<reference evidence="2 3" key="1">
    <citation type="submission" date="2020-02" db="EMBL/GenBank/DDBJ databases">
        <title>A chromosome-scale genome assembly of the black bullhead catfish (Ameiurus melas).</title>
        <authorList>
            <person name="Wen M."/>
            <person name="Zham M."/>
            <person name="Cabau C."/>
            <person name="Klopp C."/>
            <person name="Donnadieu C."/>
            <person name="Roques C."/>
            <person name="Bouchez O."/>
            <person name="Lampietro C."/>
            <person name="Jouanno E."/>
            <person name="Herpin A."/>
            <person name="Louis A."/>
            <person name="Berthelot C."/>
            <person name="Parey E."/>
            <person name="Roest-Crollius H."/>
            <person name="Braasch I."/>
            <person name="Postlethwait J."/>
            <person name="Robinson-Rechavi M."/>
            <person name="Echchiki A."/>
            <person name="Begum T."/>
            <person name="Montfort J."/>
            <person name="Schartl M."/>
            <person name="Bobe J."/>
            <person name="Guiguen Y."/>
        </authorList>
    </citation>
    <scope>NUCLEOTIDE SEQUENCE [LARGE SCALE GENOMIC DNA]</scope>
    <source>
        <strain evidence="2">M_S1</strain>
        <tissue evidence="2">Blood</tissue>
    </source>
</reference>
<gene>
    <name evidence="2" type="ORF">AMELA_G00252840</name>
</gene>
<keyword evidence="3" id="KW-1185">Reference proteome</keyword>
<organism evidence="2 3">
    <name type="scientific">Ameiurus melas</name>
    <name type="common">Black bullhead</name>
    <name type="synonym">Silurus melas</name>
    <dbReference type="NCBI Taxonomy" id="219545"/>
    <lineage>
        <taxon>Eukaryota</taxon>
        <taxon>Metazoa</taxon>
        <taxon>Chordata</taxon>
        <taxon>Craniata</taxon>
        <taxon>Vertebrata</taxon>
        <taxon>Euteleostomi</taxon>
        <taxon>Actinopterygii</taxon>
        <taxon>Neopterygii</taxon>
        <taxon>Teleostei</taxon>
        <taxon>Ostariophysi</taxon>
        <taxon>Siluriformes</taxon>
        <taxon>Ictaluridae</taxon>
        <taxon>Ameiurus</taxon>
    </lineage>
</organism>
<comment type="caution">
    <text evidence="2">The sequence shown here is derived from an EMBL/GenBank/DDBJ whole genome shotgun (WGS) entry which is preliminary data.</text>
</comment>
<dbReference type="Proteomes" id="UP000593565">
    <property type="component" value="Unassembled WGS sequence"/>
</dbReference>
<keyword evidence="1" id="KW-0732">Signal</keyword>
<accession>A0A7J5ZQN3</accession>
<evidence type="ECO:0000256" key="1">
    <source>
        <dbReference type="SAM" id="SignalP"/>
    </source>
</evidence>
<name>A0A7J5ZQN3_AMEME</name>
<evidence type="ECO:0008006" key="4">
    <source>
        <dbReference type="Google" id="ProtNLM"/>
    </source>
</evidence>
<evidence type="ECO:0000313" key="2">
    <source>
        <dbReference type="EMBL" id="KAF4072905.1"/>
    </source>
</evidence>
<sequence length="138" mass="16242">MLKMQKSRFAVFCLICALLFMKSGMCDRMECLKNLQRTAHNIIKHHVEKLSMKCHHLTEDKVQFSNRTNCIVRWMTVNCTSSEESDEIIKLKNISALLKSSMHEECSNTTWNQHTTYIRNKCLSKFLKCWCGFLEMNI</sequence>
<feature type="chain" id="PRO_5029468272" description="Interleukin-7" evidence="1">
    <location>
        <begin position="27"/>
        <end position="138"/>
    </location>
</feature>
<dbReference type="EMBL" id="JAAGNN010000024">
    <property type="protein sequence ID" value="KAF4072905.1"/>
    <property type="molecule type" value="Genomic_DNA"/>
</dbReference>
<proteinExistence type="predicted"/>
<dbReference type="AlphaFoldDB" id="A0A7J5ZQN3"/>